<dbReference type="InterPro" id="IPR057222">
    <property type="entry name" value="DUF7900"/>
</dbReference>
<keyword evidence="5" id="KW-1185">Reference proteome</keyword>
<evidence type="ECO:0000256" key="1">
    <source>
        <dbReference type="SAM" id="MobiDB-lite"/>
    </source>
</evidence>
<name>A0A8X8AMF4_BRACI</name>
<organism evidence="4 5">
    <name type="scientific">Brassica carinata</name>
    <name type="common">Ethiopian mustard</name>
    <name type="synonym">Abyssinian cabbage</name>
    <dbReference type="NCBI Taxonomy" id="52824"/>
    <lineage>
        <taxon>Eukaryota</taxon>
        <taxon>Viridiplantae</taxon>
        <taxon>Streptophyta</taxon>
        <taxon>Embryophyta</taxon>
        <taxon>Tracheophyta</taxon>
        <taxon>Spermatophyta</taxon>
        <taxon>Magnoliopsida</taxon>
        <taxon>eudicotyledons</taxon>
        <taxon>Gunneridae</taxon>
        <taxon>Pentapetalae</taxon>
        <taxon>rosids</taxon>
        <taxon>malvids</taxon>
        <taxon>Brassicales</taxon>
        <taxon>Brassicaceae</taxon>
        <taxon>Brassiceae</taxon>
        <taxon>Brassica</taxon>
    </lineage>
</organism>
<comment type="caution">
    <text evidence="4">The sequence shown here is derived from an EMBL/GenBank/DDBJ whole genome shotgun (WGS) entry which is preliminary data.</text>
</comment>
<feature type="transmembrane region" description="Helical" evidence="2">
    <location>
        <begin position="132"/>
        <end position="151"/>
    </location>
</feature>
<dbReference type="Proteomes" id="UP000886595">
    <property type="component" value="Unassembled WGS sequence"/>
</dbReference>
<accession>A0A8X8AMF4</accession>
<proteinExistence type="predicted"/>
<sequence>MALSQNSSVSIGSVPNSEGPPCHCLQPSELAISWSDENPGRRYYKCEDHGFVVWHDKERSCRWQKKSLLEARDKILTQSEEIKALCAALRQANAKIAALEVARSSGSINESLTSIEDRVTKHMKQTQTLRNVVLYSGGGFALATGLVLYFMKK</sequence>
<gene>
    <name evidence="4" type="ORF">Bca52824_028128</name>
</gene>
<keyword evidence="2" id="KW-0472">Membrane</keyword>
<dbReference type="Pfam" id="PF25464">
    <property type="entry name" value="DUF7900"/>
    <property type="match status" value="1"/>
</dbReference>
<feature type="domain" description="DUF7900" evidence="3">
    <location>
        <begin position="63"/>
        <end position="124"/>
    </location>
</feature>
<protein>
    <recommendedName>
        <fullName evidence="3">DUF7900 domain-containing protein</fullName>
    </recommendedName>
</protein>
<keyword evidence="2" id="KW-0812">Transmembrane</keyword>
<evidence type="ECO:0000256" key="2">
    <source>
        <dbReference type="SAM" id="Phobius"/>
    </source>
</evidence>
<evidence type="ECO:0000313" key="4">
    <source>
        <dbReference type="EMBL" id="KAG2308380.1"/>
    </source>
</evidence>
<evidence type="ECO:0000259" key="3">
    <source>
        <dbReference type="Pfam" id="PF25464"/>
    </source>
</evidence>
<dbReference type="PANTHER" id="PTHR33248">
    <property type="entry name" value="ZINC ION-BINDING PROTEIN"/>
    <property type="match status" value="1"/>
</dbReference>
<feature type="compositionally biased region" description="Polar residues" evidence="1">
    <location>
        <begin position="1"/>
        <end position="16"/>
    </location>
</feature>
<dbReference type="AlphaFoldDB" id="A0A8X8AMF4"/>
<evidence type="ECO:0000313" key="5">
    <source>
        <dbReference type="Proteomes" id="UP000886595"/>
    </source>
</evidence>
<keyword evidence="2" id="KW-1133">Transmembrane helix</keyword>
<feature type="region of interest" description="Disordered" evidence="1">
    <location>
        <begin position="1"/>
        <end position="20"/>
    </location>
</feature>
<reference evidence="4 5" key="1">
    <citation type="submission" date="2020-02" db="EMBL/GenBank/DDBJ databases">
        <authorList>
            <person name="Ma Q."/>
            <person name="Huang Y."/>
            <person name="Song X."/>
            <person name="Pei D."/>
        </authorList>
    </citation>
    <scope>NUCLEOTIDE SEQUENCE [LARGE SCALE GENOMIC DNA]</scope>
    <source>
        <strain evidence="4">Sxm20200214</strain>
        <tissue evidence="4">Leaf</tissue>
    </source>
</reference>
<dbReference type="OrthoDB" id="1303584at2759"/>
<dbReference type="EMBL" id="JAAMPC010000006">
    <property type="protein sequence ID" value="KAG2308380.1"/>
    <property type="molecule type" value="Genomic_DNA"/>
</dbReference>